<feature type="non-terminal residue" evidence="1">
    <location>
        <position position="116"/>
    </location>
</feature>
<accession>A0A0B6Z6P0</accession>
<dbReference type="EMBL" id="HACG01017172">
    <property type="protein sequence ID" value="CEK64037.1"/>
    <property type="molecule type" value="Transcribed_RNA"/>
</dbReference>
<gene>
    <name evidence="1" type="primary">ORF50438</name>
</gene>
<name>A0A0B6Z6P0_9EUPU</name>
<evidence type="ECO:0000313" key="1">
    <source>
        <dbReference type="EMBL" id="CEK64037.1"/>
    </source>
</evidence>
<reference evidence="1" key="1">
    <citation type="submission" date="2014-12" db="EMBL/GenBank/DDBJ databases">
        <title>Insight into the proteome of Arion vulgaris.</title>
        <authorList>
            <person name="Aradska J."/>
            <person name="Bulat T."/>
            <person name="Smidak R."/>
            <person name="Sarate P."/>
            <person name="Gangsoo J."/>
            <person name="Sialana F."/>
            <person name="Bilban M."/>
            <person name="Lubec G."/>
        </authorList>
    </citation>
    <scope>NUCLEOTIDE SEQUENCE</scope>
    <source>
        <tissue evidence="1">Skin</tissue>
    </source>
</reference>
<sequence length="116" mass="12726">GGTIKGKLESHKKDFPVHKNTFLAFAVGKLLCKWDRGTTPSLCVINRTTLAPENTFGIDGNSSPHSLLFSDGENIGYIAPTKEEDSFVIRTFSPVSSPPMSQMTEIPLKLTRKCLD</sequence>
<proteinExistence type="predicted"/>
<protein>
    <submittedName>
        <fullName evidence="1">Uncharacterized protein</fullName>
    </submittedName>
</protein>
<dbReference type="AlphaFoldDB" id="A0A0B6Z6P0"/>
<organism evidence="1">
    <name type="scientific">Arion vulgaris</name>
    <dbReference type="NCBI Taxonomy" id="1028688"/>
    <lineage>
        <taxon>Eukaryota</taxon>
        <taxon>Metazoa</taxon>
        <taxon>Spiralia</taxon>
        <taxon>Lophotrochozoa</taxon>
        <taxon>Mollusca</taxon>
        <taxon>Gastropoda</taxon>
        <taxon>Heterobranchia</taxon>
        <taxon>Euthyneura</taxon>
        <taxon>Panpulmonata</taxon>
        <taxon>Eupulmonata</taxon>
        <taxon>Stylommatophora</taxon>
        <taxon>Helicina</taxon>
        <taxon>Arionoidea</taxon>
        <taxon>Arionidae</taxon>
        <taxon>Arion</taxon>
    </lineage>
</organism>
<feature type="non-terminal residue" evidence="1">
    <location>
        <position position="1"/>
    </location>
</feature>